<protein>
    <submittedName>
        <fullName evidence="1">Uncharacterized protein</fullName>
    </submittedName>
</protein>
<sequence length="129" mass="14674">KNLHVGEELLKETLPLQNGDCLYQLRGLRPYTWYEVKISYPASIPAGFSLRLSRDISDTGLNHGRKLLNTEKLIFKTDGMHSLIEQGEMYVMVNVKPEGVIAIPGKQEKEYVMFNIGTKCFYLLVHVAC</sequence>
<accession>A0A830D547</accession>
<gene>
    <name evidence="1" type="ORF">PHJA_002296100</name>
</gene>
<feature type="non-terminal residue" evidence="1">
    <location>
        <position position="129"/>
    </location>
</feature>
<dbReference type="EMBL" id="BMAC01000690">
    <property type="protein sequence ID" value="GFQ01522.1"/>
    <property type="molecule type" value="Genomic_DNA"/>
</dbReference>
<proteinExistence type="predicted"/>
<reference evidence="1" key="1">
    <citation type="submission" date="2020-07" db="EMBL/GenBank/DDBJ databases">
        <title>Ethylene signaling mediates host invasion by parasitic plants.</title>
        <authorList>
            <person name="Yoshida S."/>
        </authorList>
    </citation>
    <scope>NUCLEOTIDE SEQUENCE</scope>
    <source>
        <strain evidence="1">Okayama</strain>
    </source>
</reference>
<evidence type="ECO:0000313" key="2">
    <source>
        <dbReference type="Proteomes" id="UP000653305"/>
    </source>
</evidence>
<dbReference type="Proteomes" id="UP000653305">
    <property type="component" value="Unassembled WGS sequence"/>
</dbReference>
<dbReference type="PANTHER" id="PTHR35465">
    <property type="entry name" value="CAVEOLIN-1 PROTEIN"/>
    <property type="match status" value="1"/>
</dbReference>
<evidence type="ECO:0000313" key="1">
    <source>
        <dbReference type="EMBL" id="GFQ01522.1"/>
    </source>
</evidence>
<name>A0A830D547_9LAMI</name>
<comment type="caution">
    <text evidence="1">The sequence shown here is derived from an EMBL/GenBank/DDBJ whole genome shotgun (WGS) entry which is preliminary data.</text>
</comment>
<dbReference type="AlphaFoldDB" id="A0A830D547"/>
<dbReference type="PANTHER" id="PTHR35465:SF1">
    <property type="entry name" value="PHOSPHATIDYLINOSITOL-GLYCAN BIOSYNTHESIS CLASS X PROTEIN"/>
    <property type="match status" value="1"/>
</dbReference>
<organism evidence="1 2">
    <name type="scientific">Phtheirospermum japonicum</name>
    <dbReference type="NCBI Taxonomy" id="374723"/>
    <lineage>
        <taxon>Eukaryota</taxon>
        <taxon>Viridiplantae</taxon>
        <taxon>Streptophyta</taxon>
        <taxon>Embryophyta</taxon>
        <taxon>Tracheophyta</taxon>
        <taxon>Spermatophyta</taxon>
        <taxon>Magnoliopsida</taxon>
        <taxon>eudicotyledons</taxon>
        <taxon>Gunneridae</taxon>
        <taxon>Pentapetalae</taxon>
        <taxon>asterids</taxon>
        <taxon>lamiids</taxon>
        <taxon>Lamiales</taxon>
        <taxon>Orobanchaceae</taxon>
        <taxon>Orobanchaceae incertae sedis</taxon>
        <taxon>Phtheirospermum</taxon>
    </lineage>
</organism>
<dbReference type="OrthoDB" id="3360032at2759"/>
<keyword evidence="2" id="KW-1185">Reference proteome</keyword>